<dbReference type="Pfam" id="PF10741">
    <property type="entry name" value="T2SSM_b"/>
    <property type="match status" value="1"/>
</dbReference>
<gene>
    <name evidence="1" type="ORF">S03H2_46903</name>
</gene>
<accession>X1HDM4</accession>
<dbReference type="InterPro" id="IPR014717">
    <property type="entry name" value="Transl_elong_EF1B/ribsomal_bS6"/>
</dbReference>
<proteinExistence type="predicted"/>
<name>X1HDM4_9ZZZZ</name>
<comment type="caution">
    <text evidence="1">The sequence shown here is derived from an EMBL/GenBank/DDBJ whole genome shotgun (WGS) entry which is preliminary data.</text>
</comment>
<dbReference type="Gene3D" id="3.30.70.60">
    <property type="match status" value="1"/>
</dbReference>
<feature type="non-terminal residue" evidence="1">
    <location>
        <position position="1"/>
    </location>
</feature>
<dbReference type="EMBL" id="BARU01029485">
    <property type="protein sequence ID" value="GAH67477.1"/>
    <property type="molecule type" value="Genomic_DNA"/>
</dbReference>
<organism evidence="1">
    <name type="scientific">marine sediment metagenome</name>
    <dbReference type="NCBI Taxonomy" id="412755"/>
    <lineage>
        <taxon>unclassified sequences</taxon>
        <taxon>metagenomes</taxon>
        <taxon>ecological metagenomes</taxon>
    </lineage>
</organism>
<dbReference type="AlphaFoldDB" id="X1HDM4"/>
<evidence type="ECO:0000313" key="1">
    <source>
        <dbReference type="EMBL" id="GAH67477.1"/>
    </source>
</evidence>
<protein>
    <submittedName>
        <fullName evidence="1">Uncharacterized protein</fullName>
    </submittedName>
</protein>
<reference evidence="1" key="1">
    <citation type="journal article" date="2014" name="Front. Microbiol.">
        <title>High frequency of phylogenetically diverse reductive dehalogenase-homologous genes in deep subseafloor sedimentary metagenomes.</title>
        <authorList>
            <person name="Kawai M."/>
            <person name="Futagami T."/>
            <person name="Toyoda A."/>
            <person name="Takaki Y."/>
            <person name="Nishi S."/>
            <person name="Hori S."/>
            <person name="Arai W."/>
            <person name="Tsubouchi T."/>
            <person name="Morono Y."/>
            <person name="Uchiyama I."/>
            <person name="Ito T."/>
            <person name="Fujiyama A."/>
            <person name="Inagaki F."/>
            <person name="Takami H."/>
        </authorList>
    </citation>
    <scope>NUCLEOTIDE SEQUENCE</scope>
    <source>
        <strain evidence="1">Expedition CK06-06</strain>
    </source>
</reference>
<sequence length="110" mass="11813">NARRADALLQEWQNLAAEVGLTLQSVTRESQAALRLDTGAARVSSVAVRLEVRGPYANVMALLDRLDDGTHAVGLEELDVRIGEEPPFDLAVTLVVRLGLTDEEAPHAGT</sequence>
<dbReference type="InterPro" id="IPR034756">
    <property type="entry name" value="T2SSM_b"/>
</dbReference>